<dbReference type="InterPro" id="IPR018891">
    <property type="entry name" value="AIPR_C"/>
</dbReference>
<protein>
    <recommendedName>
        <fullName evidence="1">Abortive phage infection protein C-terminal domain-containing protein</fullName>
    </recommendedName>
</protein>
<feature type="domain" description="Abortive phage infection protein C-terminal" evidence="1">
    <location>
        <begin position="50"/>
        <end position="120"/>
    </location>
</feature>
<dbReference type="AlphaFoldDB" id="A0A1A9WSI3"/>
<accession>A0A1A9WSI3</accession>
<proteinExistence type="predicted"/>
<dbReference type="VEuPathDB" id="VectorBase:GBRI030421"/>
<keyword evidence="3" id="KW-1185">Reference proteome</keyword>
<dbReference type="Pfam" id="PF10592">
    <property type="entry name" value="AIPR"/>
    <property type="match status" value="1"/>
</dbReference>
<evidence type="ECO:0000313" key="2">
    <source>
        <dbReference type="EnsemblMetazoa" id="GBRI030421-PA"/>
    </source>
</evidence>
<evidence type="ECO:0000259" key="1">
    <source>
        <dbReference type="Pfam" id="PF10592"/>
    </source>
</evidence>
<dbReference type="EnsemblMetazoa" id="GBRI030421-RA">
    <property type="protein sequence ID" value="GBRI030421-PA"/>
    <property type="gene ID" value="GBRI030421"/>
</dbReference>
<reference evidence="2" key="2">
    <citation type="submission" date="2020-05" db="UniProtKB">
        <authorList>
            <consortium name="EnsemblMetazoa"/>
        </authorList>
    </citation>
    <scope>IDENTIFICATION</scope>
    <source>
        <strain evidence="2">IAEA</strain>
    </source>
</reference>
<evidence type="ECO:0000313" key="3">
    <source>
        <dbReference type="Proteomes" id="UP000091820"/>
    </source>
</evidence>
<reference evidence="3" key="1">
    <citation type="submission" date="2014-03" db="EMBL/GenBank/DDBJ databases">
        <authorList>
            <person name="Aksoy S."/>
            <person name="Warren W."/>
            <person name="Wilson R.K."/>
        </authorList>
    </citation>
    <scope>NUCLEOTIDE SEQUENCE [LARGE SCALE GENOMIC DNA]</scope>
    <source>
        <strain evidence="3">IAEA</strain>
    </source>
</reference>
<dbReference type="Proteomes" id="UP000091820">
    <property type="component" value="Unassembled WGS sequence"/>
</dbReference>
<name>A0A1A9WSI3_9MUSC</name>
<organism evidence="2 3">
    <name type="scientific">Glossina brevipalpis</name>
    <dbReference type="NCBI Taxonomy" id="37001"/>
    <lineage>
        <taxon>Eukaryota</taxon>
        <taxon>Metazoa</taxon>
        <taxon>Ecdysozoa</taxon>
        <taxon>Arthropoda</taxon>
        <taxon>Hexapoda</taxon>
        <taxon>Insecta</taxon>
        <taxon>Pterygota</taxon>
        <taxon>Neoptera</taxon>
        <taxon>Endopterygota</taxon>
        <taxon>Diptera</taxon>
        <taxon>Brachycera</taxon>
        <taxon>Muscomorpha</taxon>
        <taxon>Hippoboscoidea</taxon>
        <taxon>Glossinidae</taxon>
        <taxon>Glossina</taxon>
    </lineage>
</organism>
<sequence>MSRNIQSTSRTLEVSEQPISTSAGSYICLASLTKYYDFICDNGALVKSIFESNVRDYQGSVTVNTVIRMTLQNENSDDFWYLNNGVTIITPKAISAGKQLTIEDPQIVNELQTSHEIYRHFS</sequence>